<keyword evidence="7" id="KW-0407">Ion channel</keyword>
<evidence type="ECO:0000256" key="3">
    <source>
        <dbReference type="ARBA" id="ARBA00022692"/>
    </source>
</evidence>
<keyword evidence="3 9" id="KW-0812">Transmembrane</keyword>
<evidence type="ECO:0000256" key="6">
    <source>
        <dbReference type="ARBA" id="ARBA00023136"/>
    </source>
</evidence>
<evidence type="ECO:0000256" key="2">
    <source>
        <dbReference type="ARBA" id="ARBA00022448"/>
    </source>
</evidence>
<feature type="compositionally biased region" description="Acidic residues" evidence="8">
    <location>
        <begin position="487"/>
        <end position="507"/>
    </location>
</feature>
<feature type="domain" description="Potassium channel" evidence="10">
    <location>
        <begin position="347"/>
        <end position="415"/>
    </location>
</feature>
<keyword evidence="12" id="KW-1185">Reference proteome</keyword>
<proteinExistence type="predicted"/>
<dbReference type="InterPro" id="IPR013099">
    <property type="entry name" value="K_chnl_dom"/>
</dbReference>
<sequence length="507" mass="55263">MPETAGNASDGEHLEDSAPRPETGTHGADSGEEAKDAINESDGPSLLDMDAQTRRRWVEALLQLPDVDGEALDRAMSDEYDAATLKKVRAAVRGAQSKLKARRGNLVTRVAGRVVSRPSSTGRAGRVRSFLRACDAAGLQYLLLAFALMAAGALFVASVELPHEVRTMARWRKEAVRSWRRQPFAKNSTDVADWFFGSFESKEDSISNKAQSRAELAPRDWRCGGCQAVQSVKHVLQLTEAEAAATCASGLDKCGWQLTAAFHFVVSLFTTIGYGAPVTPATPLGQILVVALCVPGIVLVAMFIISLGNCARKLLVTLNRRALQDRTERATRAATLGLFALALFPILYICGFAIYAGTNQPSWSGWECVYFAFVSVSTVGLGDYALEKPGIGASLIVVLGCASWAVTLGLVQDTISEREYVLATLRDRLRDMRSRLFELMRRLRDDVSRRRRNGWERAPPDTPGVVMSPLPRMMTNPIHEAPAPPPAEEDASFEDVALDEPVEEDVV</sequence>
<feature type="region of interest" description="Disordered" evidence="8">
    <location>
        <begin position="1"/>
        <end position="47"/>
    </location>
</feature>
<feature type="transmembrane region" description="Helical" evidence="9">
    <location>
        <begin position="288"/>
        <end position="312"/>
    </location>
</feature>
<feature type="domain" description="Potassium channel" evidence="10">
    <location>
        <begin position="253"/>
        <end position="310"/>
    </location>
</feature>
<dbReference type="GO" id="GO:0015271">
    <property type="term" value="F:outward rectifier potassium channel activity"/>
    <property type="evidence" value="ECO:0007669"/>
    <property type="project" value="TreeGrafter"/>
</dbReference>
<dbReference type="GO" id="GO:0030322">
    <property type="term" value="P:stabilization of membrane potential"/>
    <property type="evidence" value="ECO:0007669"/>
    <property type="project" value="TreeGrafter"/>
</dbReference>
<dbReference type="InterPro" id="IPR003280">
    <property type="entry name" value="2pore_dom_K_chnl"/>
</dbReference>
<keyword evidence="2" id="KW-0813">Transport</keyword>
<evidence type="ECO:0000256" key="4">
    <source>
        <dbReference type="ARBA" id="ARBA00022989"/>
    </source>
</evidence>
<organism evidence="11 12">
    <name type="scientific">Pelagomonas calceolata</name>
    <dbReference type="NCBI Taxonomy" id="35677"/>
    <lineage>
        <taxon>Eukaryota</taxon>
        <taxon>Sar</taxon>
        <taxon>Stramenopiles</taxon>
        <taxon>Ochrophyta</taxon>
        <taxon>Pelagophyceae</taxon>
        <taxon>Pelagomonadales</taxon>
        <taxon>Pelagomonadaceae</taxon>
        <taxon>Pelagomonas</taxon>
    </lineage>
</organism>
<dbReference type="Pfam" id="PF07885">
    <property type="entry name" value="Ion_trans_2"/>
    <property type="match status" value="2"/>
</dbReference>
<feature type="region of interest" description="Disordered" evidence="8">
    <location>
        <begin position="453"/>
        <end position="507"/>
    </location>
</feature>
<dbReference type="SUPFAM" id="SSF81324">
    <property type="entry name" value="Voltage-gated potassium channels"/>
    <property type="match status" value="2"/>
</dbReference>
<dbReference type="EMBL" id="CAKKNE010000005">
    <property type="protein sequence ID" value="CAH0376304.1"/>
    <property type="molecule type" value="Genomic_DNA"/>
</dbReference>
<dbReference type="AlphaFoldDB" id="A0A8J2SZ77"/>
<dbReference type="GO" id="GO:0022841">
    <property type="term" value="F:potassium ion leak channel activity"/>
    <property type="evidence" value="ECO:0007669"/>
    <property type="project" value="TreeGrafter"/>
</dbReference>
<feature type="compositionally biased region" description="Basic and acidic residues" evidence="8">
    <location>
        <begin position="10"/>
        <end position="19"/>
    </location>
</feature>
<protein>
    <recommendedName>
        <fullName evidence="10">Potassium channel domain-containing protein</fullName>
    </recommendedName>
</protein>
<evidence type="ECO:0000313" key="11">
    <source>
        <dbReference type="EMBL" id="CAH0376304.1"/>
    </source>
</evidence>
<dbReference type="PANTHER" id="PTHR11003:SF345">
    <property type="entry name" value="TWIK FAMILY OF POTASSIUM CHANNELS PROTEIN 18"/>
    <property type="match status" value="1"/>
</dbReference>
<feature type="transmembrane region" description="Helical" evidence="9">
    <location>
        <begin position="333"/>
        <end position="357"/>
    </location>
</feature>
<name>A0A8J2SZ77_9STRA</name>
<evidence type="ECO:0000313" key="12">
    <source>
        <dbReference type="Proteomes" id="UP000789595"/>
    </source>
</evidence>
<accession>A0A8J2SZ77</accession>
<evidence type="ECO:0000259" key="10">
    <source>
        <dbReference type="Pfam" id="PF07885"/>
    </source>
</evidence>
<keyword evidence="4 9" id="KW-1133">Transmembrane helix</keyword>
<gene>
    <name evidence="11" type="ORF">PECAL_5P08770</name>
</gene>
<feature type="transmembrane region" description="Helical" evidence="9">
    <location>
        <begin position="258"/>
        <end position="276"/>
    </location>
</feature>
<evidence type="ECO:0000256" key="9">
    <source>
        <dbReference type="SAM" id="Phobius"/>
    </source>
</evidence>
<dbReference type="Gene3D" id="1.10.287.70">
    <property type="match status" value="1"/>
</dbReference>
<dbReference type="OrthoDB" id="297496at2759"/>
<keyword evidence="6 9" id="KW-0472">Membrane</keyword>
<dbReference type="PANTHER" id="PTHR11003">
    <property type="entry name" value="POTASSIUM CHANNEL, SUBFAMILY K"/>
    <property type="match status" value="1"/>
</dbReference>
<evidence type="ECO:0000256" key="7">
    <source>
        <dbReference type="ARBA" id="ARBA00023303"/>
    </source>
</evidence>
<dbReference type="GO" id="GO:0005886">
    <property type="term" value="C:plasma membrane"/>
    <property type="evidence" value="ECO:0007669"/>
    <property type="project" value="TreeGrafter"/>
</dbReference>
<feature type="transmembrane region" description="Helical" evidence="9">
    <location>
        <begin position="141"/>
        <end position="162"/>
    </location>
</feature>
<feature type="transmembrane region" description="Helical" evidence="9">
    <location>
        <begin position="393"/>
        <end position="411"/>
    </location>
</feature>
<comment type="caution">
    <text evidence="11">The sequence shown here is derived from an EMBL/GenBank/DDBJ whole genome shotgun (WGS) entry which is preliminary data.</text>
</comment>
<evidence type="ECO:0000256" key="5">
    <source>
        <dbReference type="ARBA" id="ARBA00023065"/>
    </source>
</evidence>
<comment type="subcellular location">
    <subcellularLocation>
        <location evidence="1">Membrane</location>
        <topology evidence="1">Multi-pass membrane protein</topology>
    </subcellularLocation>
</comment>
<evidence type="ECO:0000256" key="8">
    <source>
        <dbReference type="SAM" id="MobiDB-lite"/>
    </source>
</evidence>
<keyword evidence="5" id="KW-0406">Ion transport</keyword>
<evidence type="ECO:0000256" key="1">
    <source>
        <dbReference type="ARBA" id="ARBA00004141"/>
    </source>
</evidence>
<dbReference type="Proteomes" id="UP000789595">
    <property type="component" value="Unassembled WGS sequence"/>
</dbReference>
<reference evidence="11" key="1">
    <citation type="submission" date="2021-11" db="EMBL/GenBank/DDBJ databases">
        <authorList>
            <consortium name="Genoscope - CEA"/>
            <person name="William W."/>
        </authorList>
    </citation>
    <scope>NUCLEOTIDE SEQUENCE</scope>
</reference>